<name>A0A6G1Q5I9_CHAAH</name>
<keyword evidence="5" id="KW-1133">Transmembrane helix</keyword>
<feature type="compositionally biased region" description="Polar residues" evidence="4">
    <location>
        <begin position="330"/>
        <end position="350"/>
    </location>
</feature>
<accession>A0A6G1Q5I9</accession>
<dbReference type="InterPro" id="IPR027417">
    <property type="entry name" value="P-loop_NTPase"/>
</dbReference>
<evidence type="ECO:0000256" key="5">
    <source>
        <dbReference type="SAM" id="Phobius"/>
    </source>
</evidence>
<evidence type="ECO:0000256" key="3">
    <source>
        <dbReference type="ARBA" id="ARBA00023134"/>
    </source>
</evidence>
<proteinExistence type="inferred from homology"/>
<comment type="similarity">
    <text evidence="1">Belongs to the TRAFAC class TrmE-Era-EngA-EngB-Septin-like GTPase superfamily. AIG1/Toc34/Toc159-like paraseptin GTPase family. IAN subfamily.</text>
</comment>
<keyword evidence="8" id="KW-1185">Reference proteome</keyword>
<dbReference type="PANTHER" id="PTHR10903">
    <property type="entry name" value="GTPASE, IMAP FAMILY MEMBER-RELATED"/>
    <property type="match status" value="1"/>
</dbReference>
<dbReference type="GO" id="GO:0005525">
    <property type="term" value="F:GTP binding"/>
    <property type="evidence" value="ECO:0007669"/>
    <property type="project" value="UniProtKB-KW"/>
</dbReference>
<dbReference type="EMBL" id="CM015724">
    <property type="protein sequence ID" value="KAF3697772.1"/>
    <property type="molecule type" value="Genomic_DNA"/>
</dbReference>
<keyword evidence="5" id="KW-0812">Transmembrane</keyword>
<evidence type="ECO:0000256" key="1">
    <source>
        <dbReference type="ARBA" id="ARBA00008535"/>
    </source>
</evidence>
<feature type="region of interest" description="Disordered" evidence="4">
    <location>
        <begin position="330"/>
        <end position="357"/>
    </location>
</feature>
<keyword evidence="2" id="KW-0547">Nucleotide-binding</keyword>
<dbReference type="PANTHER" id="PTHR10903:SF62">
    <property type="entry name" value="GTPASE IMAP FAMILY MEMBER 4-LIKE-RELATED"/>
    <property type="match status" value="1"/>
</dbReference>
<keyword evidence="3" id="KW-0342">GTP-binding</keyword>
<evidence type="ECO:0000256" key="4">
    <source>
        <dbReference type="SAM" id="MobiDB-lite"/>
    </source>
</evidence>
<dbReference type="AlphaFoldDB" id="A0A6G1Q5I9"/>
<dbReference type="Pfam" id="PF04548">
    <property type="entry name" value="AIG1"/>
    <property type="match status" value="1"/>
</dbReference>
<protein>
    <submittedName>
        <fullName evidence="7">GTPase IMAP family member 7 Immunity-associated nucleotide 7 protein</fullName>
    </submittedName>
</protein>
<evidence type="ECO:0000259" key="6">
    <source>
        <dbReference type="PROSITE" id="PS51720"/>
    </source>
</evidence>
<dbReference type="FunFam" id="3.40.50.300:FF:000366">
    <property type="entry name" value="GTPase, IMAP family member 2"/>
    <property type="match status" value="1"/>
</dbReference>
<dbReference type="Gene3D" id="3.40.50.300">
    <property type="entry name" value="P-loop containing nucleotide triphosphate hydrolases"/>
    <property type="match status" value="1"/>
</dbReference>
<feature type="domain" description="AIG1-type G" evidence="6">
    <location>
        <begin position="4"/>
        <end position="213"/>
    </location>
</feature>
<dbReference type="PROSITE" id="PS51720">
    <property type="entry name" value="G_AIG1"/>
    <property type="match status" value="1"/>
</dbReference>
<evidence type="ECO:0000313" key="8">
    <source>
        <dbReference type="Proteomes" id="UP000503349"/>
    </source>
</evidence>
<dbReference type="SUPFAM" id="SSF52540">
    <property type="entry name" value="P-loop containing nucleoside triphosphate hydrolases"/>
    <property type="match status" value="1"/>
</dbReference>
<sequence>MDELTSRRIILLGKTGVGKSSLANTIFGEEVFNISHSPNSETCRSRAETKYVNGKCITLIDTYSFFDTCVSETLLQAEIMRCITECVPGPHVFLIVLKVEKFTVQEQEVIEQICQYFSDDALKHAAVVFTHGDQLPESMNIQEFVFKNKMLSDLVNKCRGQCHVVDNKYWKINEEDNYRNNQFQVGELLRTIDELIKANKGNYYTNDMLKAVKREIQREEEHIRKSSGNLSPEEIGNQARKSVFDTLIIRLAGIATGVLLGALLGVAGTVTSIVNNLIQGSSVTPTDAVVLAVQSGGAGGFRIGFDAAEGAHNPTEAMKRAAEAVWKQSTRISSQPSFGTNQDNSCTDNKNMGPGGL</sequence>
<organism evidence="7 8">
    <name type="scientific">Channa argus</name>
    <name type="common">Northern snakehead</name>
    <name type="synonym">Ophicephalus argus</name>
    <dbReference type="NCBI Taxonomy" id="215402"/>
    <lineage>
        <taxon>Eukaryota</taxon>
        <taxon>Metazoa</taxon>
        <taxon>Chordata</taxon>
        <taxon>Craniata</taxon>
        <taxon>Vertebrata</taxon>
        <taxon>Euteleostomi</taxon>
        <taxon>Actinopterygii</taxon>
        <taxon>Neopterygii</taxon>
        <taxon>Teleostei</taxon>
        <taxon>Neoteleostei</taxon>
        <taxon>Acanthomorphata</taxon>
        <taxon>Anabantaria</taxon>
        <taxon>Anabantiformes</taxon>
        <taxon>Channoidei</taxon>
        <taxon>Channidae</taxon>
        <taxon>Channa</taxon>
    </lineage>
</organism>
<evidence type="ECO:0000313" key="7">
    <source>
        <dbReference type="EMBL" id="KAF3697772.1"/>
    </source>
</evidence>
<reference evidence="7 8" key="1">
    <citation type="submission" date="2019-02" db="EMBL/GenBank/DDBJ databases">
        <title>Opniocepnalus argus genome.</title>
        <authorList>
            <person name="Zhou C."/>
            <person name="Xiao S."/>
        </authorList>
    </citation>
    <scope>NUCLEOTIDE SEQUENCE [LARGE SCALE GENOMIC DNA]</scope>
    <source>
        <strain evidence="7">OARG1902GOOAL</strain>
        <tissue evidence="7">Muscle</tissue>
    </source>
</reference>
<keyword evidence="5" id="KW-0472">Membrane</keyword>
<dbReference type="InterPro" id="IPR045058">
    <property type="entry name" value="GIMA/IAN/Toc"/>
</dbReference>
<reference evidence="8" key="2">
    <citation type="submission" date="2019-02" db="EMBL/GenBank/DDBJ databases">
        <title>Opniocepnalus argus Var Kimnra genome.</title>
        <authorList>
            <person name="Zhou C."/>
            <person name="Xiao S."/>
        </authorList>
    </citation>
    <scope>NUCLEOTIDE SEQUENCE [LARGE SCALE GENOMIC DNA]</scope>
</reference>
<dbReference type="InterPro" id="IPR006703">
    <property type="entry name" value="G_AIG1"/>
</dbReference>
<gene>
    <name evidence="7" type="ORF">EXN66_Car013453</name>
</gene>
<dbReference type="Proteomes" id="UP000503349">
    <property type="component" value="Chromosome 13"/>
</dbReference>
<evidence type="ECO:0000256" key="2">
    <source>
        <dbReference type="ARBA" id="ARBA00022741"/>
    </source>
</evidence>
<feature type="transmembrane region" description="Helical" evidence="5">
    <location>
        <begin position="247"/>
        <end position="267"/>
    </location>
</feature>